<dbReference type="Proteomes" id="UP001058860">
    <property type="component" value="Chromosome"/>
</dbReference>
<keyword evidence="4" id="KW-0443">Lipid metabolism</keyword>
<dbReference type="GO" id="GO:0016874">
    <property type="term" value="F:ligase activity"/>
    <property type="evidence" value="ECO:0007669"/>
    <property type="project" value="UniProtKB-KW"/>
</dbReference>
<evidence type="ECO:0000313" key="8">
    <source>
        <dbReference type="EMBL" id="UUY03888.1"/>
    </source>
</evidence>
<evidence type="ECO:0000256" key="3">
    <source>
        <dbReference type="ARBA" id="ARBA00022832"/>
    </source>
</evidence>
<accession>A0ABY5PGU6</accession>
<dbReference type="Gene3D" id="3.40.50.12780">
    <property type="entry name" value="N-terminal domain of ligase-like"/>
    <property type="match status" value="1"/>
</dbReference>
<evidence type="ECO:0000256" key="1">
    <source>
        <dbReference type="ARBA" id="ARBA00006432"/>
    </source>
</evidence>
<evidence type="ECO:0000259" key="7">
    <source>
        <dbReference type="Pfam" id="PF00501"/>
    </source>
</evidence>
<keyword evidence="3" id="KW-0276">Fatty acid metabolism</keyword>
<evidence type="ECO:0000256" key="4">
    <source>
        <dbReference type="ARBA" id="ARBA00023098"/>
    </source>
</evidence>
<comment type="catalytic activity">
    <reaction evidence="5">
        <text>a long-chain fatty acid + ATP + CoA = a long-chain fatty acyl-CoA + AMP + diphosphate</text>
        <dbReference type="Rhea" id="RHEA:15421"/>
        <dbReference type="ChEBI" id="CHEBI:30616"/>
        <dbReference type="ChEBI" id="CHEBI:33019"/>
        <dbReference type="ChEBI" id="CHEBI:57287"/>
        <dbReference type="ChEBI" id="CHEBI:57560"/>
        <dbReference type="ChEBI" id="CHEBI:83139"/>
        <dbReference type="ChEBI" id="CHEBI:456215"/>
        <dbReference type="EC" id="6.2.1.3"/>
    </reaction>
    <physiologicalReaction direction="left-to-right" evidence="5">
        <dbReference type="Rhea" id="RHEA:15422"/>
    </physiologicalReaction>
</comment>
<dbReference type="InterPro" id="IPR020845">
    <property type="entry name" value="AMP-binding_CS"/>
</dbReference>
<dbReference type="InterPro" id="IPR000873">
    <property type="entry name" value="AMP-dep_synth/lig_dom"/>
</dbReference>
<sequence>MATAQSTSSTTTAGRTLAGLALSPARPAAVALRYPEGEEWKEETYAALKIAVEGIGRGLIALGVEPGDRVGILATTRYEWTLADLAILAIGAVTVPVYQTNSPEECQYVIEHSGMKVLFCEDRDQLDKIATVRDQCPDLEQLVVFESTEDDHALTLDQLRAKGDDTPTERVHERAAAVTSDDLATIVYTSGTTGPPKGCMLTHGNVTADVAMTQQRVPADGHEVYYVFLPLAHALTRIVQFLALNAGSQLVYWRRDPTRLLDEIAEVSPTHLPSVPRLFEKIYTAATSKVAEAGGAKAALFGRAVATGKRVVEAERAGRSVSPLLKLQHRLGDKLVLSKVKALFGENIELCLTGAAPIEPDVMNFFHGAGVWVLEGYGMTETSAVATVNTVAEHKLGTVGKPIPGCEIKIAEDGEVLMRGPNIFTGYWNNPEATAKDLQDGWLHSGDLGEIDADGYLKITGRKKDLIITSSGKNVAPSNIENAIRQHRWVSQAVVFGDRKPYLTAIVTLDPDEAPALAELVGARGATVEQLATNDGVRAEIQKVVDEANLRFARIEQVKKFAILPRDLSQEDNELTPTLKVKRNVVYSQHAATFEELYGGA</sequence>
<dbReference type="PANTHER" id="PTHR43272">
    <property type="entry name" value="LONG-CHAIN-FATTY-ACID--COA LIGASE"/>
    <property type="match status" value="1"/>
</dbReference>
<dbReference type="RefSeq" id="WP_353864386.1">
    <property type="nucleotide sequence ID" value="NZ_CP088295.1"/>
</dbReference>
<reference evidence="9" key="1">
    <citation type="submission" date="2021-11" db="EMBL/GenBank/DDBJ databases">
        <title>Cultivation dependent microbiological survey of springs from the worlds oldest radium mine currently devoted to the extraction of radon-saturated water.</title>
        <authorList>
            <person name="Kapinusova G."/>
            <person name="Smrhova T."/>
            <person name="Strejcek M."/>
            <person name="Suman J."/>
            <person name="Jani K."/>
            <person name="Pajer P."/>
            <person name="Uhlik O."/>
        </authorList>
    </citation>
    <scope>NUCLEOTIDE SEQUENCE [LARGE SCALE GENOMIC DNA]</scope>
    <source>
        <strain evidence="9">J379</strain>
    </source>
</reference>
<dbReference type="EMBL" id="CP088295">
    <property type="protein sequence ID" value="UUY03888.1"/>
    <property type="molecule type" value="Genomic_DNA"/>
</dbReference>
<evidence type="ECO:0000256" key="5">
    <source>
        <dbReference type="ARBA" id="ARBA00024484"/>
    </source>
</evidence>
<dbReference type="PROSITE" id="PS00455">
    <property type="entry name" value="AMP_BINDING"/>
    <property type="match status" value="1"/>
</dbReference>
<keyword evidence="9" id="KW-1185">Reference proteome</keyword>
<evidence type="ECO:0000256" key="6">
    <source>
        <dbReference type="ARBA" id="ARBA00032875"/>
    </source>
</evidence>
<dbReference type="SUPFAM" id="SSF56801">
    <property type="entry name" value="Acetyl-CoA synthetase-like"/>
    <property type="match status" value="1"/>
</dbReference>
<name>A0ABY5PGU6_9ACTN</name>
<keyword evidence="2 8" id="KW-0436">Ligase</keyword>
<dbReference type="PANTHER" id="PTHR43272:SF32">
    <property type="entry name" value="AMP-DEPENDENT SYNTHETASE_LIGASE DOMAIN-CONTAINING PROTEIN"/>
    <property type="match status" value="1"/>
</dbReference>
<feature type="domain" description="AMP-dependent synthetase/ligase" evidence="7">
    <location>
        <begin position="26"/>
        <end position="428"/>
    </location>
</feature>
<gene>
    <name evidence="8" type="ORF">LRS13_25080</name>
</gene>
<dbReference type="InterPro" id="IPR045851">
    <property type="entry name" value="AMP-bd_C_sf"/>
</dbReference>
<proteinExistence type="inferred from homology"/>
<dbReference type="CDD" id="cd05907">
    <property type="entry name" value="VL_LC_FACS_like"/>
    <property type="match status" value="1"/>
</dbReference>
<protein>
    <recommendedName>
        <fullName evidence="6">Acyl-CoA synthetase</fullName>
    </recommendedName>
</protein>
<evidence type="ECO:0000313" key="9">
    <source>
        <dbReference type="Proteomes" id="UP001058860"/>
    </source>
</evidence>
<dbReference type="Pfam" id="PF00501">
    <property type="entry name" value="AMP-binding"/>
    <property type="match status" value="1"/>
</dbReference>
<evidence type="ECO:0000256" key="2">
    <source>
        <dbReference type="ARBA" id="ARBA00022598"/>
    </source>
</evidence>
<dbReference type="Pfam" id="PF23562">
    <property type="entry name" value="AMP-binding_C_3"/>
    <property type="match status" value="1"/>
</dbReference>
<dbReference type="Gene3D" id="3.30.300.30">
    <property type="match status" value="1"/>
</dbReference>
<dbReference type="InterPro" id="IPR042099">
    <property type="entry name" value="ANL_N_sf"/>
</dbReference>
<comment type="similarity">
    <text evidence="1">Belongs to the ATP-dependent AMP-binding enzyme family.</text>
</comment>
<organism evidence="8 9">
    <name type="scientific">Svornostia abyssi</name>
    <dbReference type="NCBI Taxonomy" id="2898438"/>
    <lineage>
        <taxon>Bacteria</taxon>
        <taxon>Bacillati</taxon>
        <taxon>Actinomycetota</taxon>
        <taxon>Thermoleophilia</taxon>
        <taxon>Solirubrobacterales</taxon>
        <taxon>Baekduiaceae</taxon>
        <taxon>Svornostia</taxon>
    </lineage>
</organism>